<organism evidence="1">
    <name type="scientific">Trepomonas sp. PC1</name>
    <dbReference type="NCBI Taxonomy" id="1076344"/>
    <lineage>
        <taxon>Eukaryota</taxon>
        <taxon>Metamonada</taxon>
        <taxon>Diplomonadida</taxon>
        <taxon>Hexamitidae</taxon>
        <taxon>Hexamitinae</taxon>
        <taxon>Trepomonas</taxon>
    </lineage>
</organism>
<gene>
    <name evidence="1" type="ORF">TPC1_31403</name>
</gene>
<dbReference type="AlphaFoldDB" id="A0A146JWW9"/>
<sequence length="328" mass="38994">AKLSELLLKKIIIISLCLTILLAIDNSKEKIIYNQIDDLFLDYLQKLFNTKLSKEKLYEFAVGHRFEGGLGLMLPGKYYDKFKEAQQNHIDSMKFENLSYDKIKIDFLREYRTDQYVKNNVNTPKIAYALFDYIQLEDSTFRFLSQLRFGYDYCYNYKETICPLCQQKNLKPDHILTCKITGNSRNIRHNKIVEEVVKMMNEDRKASVVCVDNKNMFGVRDKPDIEFYIDNKRYLIDVSFVHDKTKEKQRFEQKRNKYEKNPGIYNKEQIIPIIIGYDGIIYSETAELLDAVLNEDLRPEMMYKIIYRELAKAWITAENLSQKKKWNC</sequence>
<dbReference type="EMBL" id="GDID01007504">
    <property type="protein sequence ID" value="JAP89102.1"/>
    <property type="molecule type" value="Transcribed_RNA"/>
</dbReference>
<accession>A0A146JWW9</accession>
<proteinExistence type="predicted"/>
<name>A0A146JWW9_9EUKA</name>
<feature type="non-terminal residue" evidence="1">
    <location>
        <position position="1"/>
    </location>
</feature>
<evidence type="ECO:0000313" key="1">
    <source>
        <dbReference type="EMBL" id="JAP89102.1"/>
    </source>
</evidence>
<protein>
    <submittedName>
        <fullName evidence="1">Uncharacterized protein</fullName>
    </submittedName>
</protein>
<reference evidence="1" key="1">
    <citation type="submission" date="2015-07" db="EMBL/GenBank/DDBJ databases">
        <title>Adaptation to a free-living lifestyle via gene acquisitions in the diplomonad Trepomonas sp. PC1.</title>
        <authorList>
            <person name="Xu F."/>
            <person name="Jerlstrom-Hultqvist J."/>
            <person name="Kolisko M."/>
            <person name="Simpson A.G.B."/>
            <person name="Roger A.J."/>
            <person name="Svard S.G."/>
            <person name="Andersson J.O."/>
        </authorList>
    </citation>
    <scope>NUCLEOTIDE SEQUENCE</scope>
    <source>
        <strain evidence="1">PC1</strain>
    </source>
</reference>